<name>A0ABY9TL18_9GAMM</name>
<keyword evidence="4 6" id="KW-0560">Oxidoreductase</keyword>
<dbReference type="Pfam" id="PF03447">
    <property type="entry name" value="NAD_binding_3"/>
    <property type="match status" value="1"/>
</dbReference>
<evidence type="ECO:0000256" key="6">
    <source>
        <dbReference type="HAMAP-Rule" id="MF_01265"/>
    </source>
</evidence>
<protein>
    <recommendedName>
        <fullName evidence="6">L-aspartate dehydrogenase</fullName>
        <ecNumber evidence="6">1.4.1.21</ecNumber>
    </recommendedName>
</protein>
<dbReference type="Pfam" id="PF01958">
    <property type="entry name" value="Asp_DH_C"/>
    <property type="match status" value="1"/>
</dbReference>
<evidence type="ECO:0000256" key="1">
    <source>
        <dbReference type="ARBA" id="ARBA00008331"/>
    </source>
</evidence>
<feature type="domain" description="Aspartate dehydrogenase" evidence="7">
    <location>
        <begin position="169"/>
        <end position="256"/>
    </location>
</feature>
<comment type="miscellaneous">
    <text evidence="6">The iminoaspartate product is unstable in aqueous solution and can decompose to oxaloacetate and ammonia.</text>
</comment>
<gene>
    <name evidence="6" type="primary">nadX</name>
    <name evidence="9" type="ORF">RI845_05100</name>
</gene>
<evidence type="ECO:0000313" key="10">
    <source>
        <dbReference type="Proteomes" id="UP001248581"/>
    </source>
</evidence>
<dbReference type="Gene3D" id="3.40.50.720">
    <property type="entry name" value="NAD(P)-binding Rossmann-like Domain"/>
    <property type="match status" value="1"/>
</dbReference>
<dbReference type="EC" id="1.4.1.21" evidence="6"/>
<keyword evidence="5 6" id="KW-0520">NAD</keyword>
<dbReference type="PANTHER" id="PTHR31873">
    <property type="entry name" value="L-ASPARTATE DEHYDROGENASE-RELATED"/>
    <property type="match status" value="1"/>
</dbReference>
<feature type="domain" description="Aspartate/homoserine dehydrogenase NAD-binding" evidence="8">
    <location>
        <begin position="11"/>
        <end position="118"/>
    </location>
</feature>
<evidence type="ECO:0000256" key="5">
    <source>
        <dbReference type="ARBA" id="ARBA00023027"/>
    </source>
</evidence>
<feature type="active site" evidence="6">
    <location>
        <position position="221"/>
    </location>
</feature>
<dbReference type="InterPro" id="IPR020626">
    <property type="entry name" value="Asp_DH_prok"/>
</dbReference>
<dbReference type="Proteomes" id="UP001248581">
    <property type="component" value="Chromosome"/>
</dbReference>
<reference evidence="10" key="1">
    <citation type="submission" date="2023-09" db="EMBL/GenBank/DDBJ databases">
        <authorList>
            <person name="Li S."/>
            <person name="Li X."/>
            <person name="Zhang C."/>
            <person name="Zhao Z."/>
        </authorList>
    </citation>
    <scope>NUCLEOTIDE SEQUENCE [LARGE SCALE GENOMIC DNA]</scope>
    <source>
        <strain evidence="10">SQ345</strain>
    </source>
</reference>
<dbReference type="InterPro" id="IPR036291">
    <property type="entry name" value="NAD(P)-bd_dom_sf"/>
</dbReference>
<dbReference type="RefSeq" id="WP_348388668.1">
    <property type="nucleotide sequence ID" value="NZ_CP134146.1"/>
</dbReference>
<keyword evidence="3 6" id="KW-0521">NADP</keyword>
<keyword evidence="10" id="KW-1185">Reference proteome</keyword>
<evidence type="ECO:0000313" key="9">
    <source>
        <dbReference type="EMBL" id="WNC69526.1"/>
    </source>
</evidence>
<dbReference type="SUPFAM" id="SSF55347">
    <property type="entry name" value="Glyceraldehyde-3-phosphate dehydrogenase-like, C-terminal domain"/>
    <property type="match status" value="1"/>
</dbReference>
<dbReference type="SUPFAM" id="SSF51735">
    <property type="entry name" value="NAD(P)-binding Rossmann-fold domains"/>
    <property type="match status" value="1"/>
</dbReference>
<dbReference type="InterPro" id="IPR011182">
    <property type="entry name" value="L-Asp_DH"/>
</dbReference>
<dbReference type="HAMAP" id="MF_01265">
    <property type="entry name" value="NadX"/>
    <property type="match status" value="1"/>
</dbReference>
<evidence type="ECO:0000256" key="2">
    <source>
        <dbReference type="ARBA" id="ARBA00022642"/>
    </source>
</evidence>
<evidence type="ECO:0000256" key="4">
    <source>
        <dbReference type="ARBA" id="ARBA00023002"/>
    </source>
</evidence>
<evidence type="ECO:0000259" key="8">
    <source>
        <dbReference type="Pfam" id="PF03447"/>
    </source>
</evidence>
<accession>A0ABY9TL18</accession>
<dbReference type="InterPro" id="IPR002811">
    <property type="entry name" value="Asp_DH"/>
</dbReference>
<proteinExistence type="inferred from homology"/>
<feature type="binding site" evidence="6">
    <location>
        <position position="191"/>
    </location>
    <ligand>
        <name>NAD(+)</name>
        <dbReference type="ChEBI" id="CHEBI:57540"/>
    </ligand>
</feature>
<comment type="catalytic activity">
    <reaction evidence="6">
        <text>L-aspartate + NAD(+) + H2O = oxaloacetate + NH4(+) + NADH + H(+)</text>
        <dbReference type="Rhea" id="RHEA:11788"/>
        <dbReference type="ChEBI" id="CHEBI:15377"/>
        <dbReference type="ChEBI" id="CHEBI:15378"/>
        <dbReference type="ChEBI" id="CHEBI:16452"/>
        <dbReference type="ChEBI" id="CHEBI:28938"/>
        <dbReference type="ChEBI" id="CHEBI:29991"/>
        <dbReference type="ChEBI" id="CHEBI:57540"/>
        <dbReference type="ChEBI" id="CHEBI:57945"/>
        <dbReference type="EC" id="1.4.1.21"/>
    </reaction>
</comment>
<dbReference type="Gene3D" id="3.30.360.10">
    <property type="entry name" value="Dihydrodipicolinate Reductase, domain 2"/>
    <property type="match status" value="1"/>
</dbReference>
<evidence type="ECO:0000256" key="3">
    <source>
        <dbReference type="ARBA" id="ARBA00022857"/>
    </source>
</evidence>
<dbReference type="PANTHER" id="PTHR31873:SF6">
    <property type="entry name" value="ASPARTATE DEHYDROGENASE DOMAIN-CONTAINING PROTEIN"/>
    <property type="match status" value="1"/>
</dbReference>
<comment type="similarity">
    <text evidence="1 6">Belongs to the L-aspartate dehydrogenase family.</text>
</comment>
<keyword evidence="2 6" id="KW-0662">Pyridine nucleotide biosynthesis</keyword>
<dbReference type="InterPro" id="IPR005106">
    <property type="entry name" value="Asp/hSer_DH_NAD-bd"/>
</dbReference>
<organism evidence="9 10">
    <name type="scientific">Thalassotalea nanhaiensis</name>
    <dbReference type="NCBI Taxonomy" id="3065648"/>
    <lineage>
        <taxon>Bacteria</taxon>
        <taxon>Pseudomonadati</taxon>
        <taxon>Pseudomonadota</taxon>
        <taxon>Gammaproteobacteria</taxon>
        <taxon>Alteromonadales</taxon>
        <taxon>Colwelliaceae</taxon>
        <taxon>Thalassotalea</taxon>
    </lineage>
</organism>
<feature type="binding site" evidence="6">
    <location>
        <position position="123"/>
    </location>
    <ligand>
        <name>NAD(+)</name>
        <dbReference type="ChEBI" id="CHEBI:57540"/>
    </ligand>
</feature>
<comment type="function">
    <text evidence="6">Specifically catalyzes the NAD or NADP-dependent dehydrogenation of L-aspartate to iminoaspartate.</text>
</comment>
<dbReference type="NCBIfam" id="NF009825">
    <property type="entry name" value="PRK13302.1"/>
    <property type="match status" value="1"/>
</dbReference>
<comment type="catalytic activity">
    <reaction evidence="6">
        <text>L-aspartate + NADP(+) + H2O = oxaloacetate + NH4(+) + NADPH + H(+)</text>
        <dbReference type="Rhea" id="RHEA:11784"/>
        <dbReference type="ChEBI" id="CHEBI:15377"/>
        <dbReference type="ChEBI" id="CHEBI:15378"/>
        <dbReference type="ChEBI" id="CHEBI:16452"/>
        <dbReference type="ChEBI" id="CHEBI:28938"/>
        <dbReference type="ChEBI" id="CHEBI:29991"/>
        <dbReference type="ChEBI" id="CHEBI:57783"/>
        <dbReference type="ChEBI" id="CHEBI:58349"/>
        <dbReference type="EC" id="1.4.1.21"/>
    </reaction>
</comment>
<dbReference type="EMBL" id="CP134146">
    <property type="protein sequence ID" value="WNC69526.1"/>
    <property type="molecule type" value="Genomic_DNA"/>
</dbReference>
<dbReference type="PIRSF" id="PIRSF005227">
    <property type="entry name" value="Asp_dh_NAD_syn"/>
    <property type="match status" value="1"/>
</dbReference>
<comment type="pathway">
    <text evidence="6">Cofactor biosynthesis; NAD(+) biosynthesis; iminoaspartate from L-aspartate (dehydrogenase route): step 1/1.</text>
</comment>
<sequence>MKTNLKVGIAGFGTIGQVVGQALDNGIDGLELTAITSGNLDKAKQNLSDYKQPVAVVAADELANIVDVIVECAPTSAFMNVAKPILKQGKILVTVSGAAILQNPSIVDVAKNNSGQIILATGALLGLDAVRAAAESTIHSVTMVTRKPPTSLIKAKYIVENNIDISNLTEPLQVFKGSAREGAEKFPSNVNVAAALGLAGVGADKTQLEIWADPTKTRNTHYINVDADSASFALTIENVPTIENPGTGRITALSVITALRSITSPLRVGS</sequence>
<evidence type="ECO:0000259" key="7">
    <source>
        <dbReference type="Pfam" id="PF01958"/>
    </source>
</evidence>